<evidence type="ECO:0000313" key="4">
    <source>
        <dbReference type="Proteomes" id="UP000756132"/>
    </source>
</evidence>
<dbReference type="RefSeq" id="XP_047757337.1">
    <property type="nucleotide sequence ID" value="XM_047901041.1"/>
</dbReference>
<dbReference type="Pfam" id="PF00388">
    <property type="entry name" value="PI-PLC-X"/>
    <property type="match status" value="1"/>
</dbReference>
<evidence type="ECO:0000259" key="2">
    <source>
        <dbReference type="SMART" id="SM00148"/>
    </source>
</evidence>
<dbReference type="AlphaFoldDB" id="A0A9Q8L8Z0"/>
<name>A0A9Q8L8Z0_PASFU</name>
<keyword evidence="4" id="KW-1185">Reference proteome</keyword>
<dbReference type="OrthoDB" id="1046782at2759"/>
<dbReference type="GO" id="GO:0006629">
    <property type="term" value="P:lipid metabolic process"/>
    <property type="evidence" value="ECO:0007669"/>
    <property type="project" value="InterPro"/>
</dbReference>
<dbReference type="SMART" id="SM00148">
    <property type="entry name" value="PLCXc"/>
    <property type="match status" value="1"/>
</dbReference>
<dbReference type="InterPro" id="IPR051057">
    <property type="entry name" value="PI-PLC_domain"/>
</dbReference>
<dbReference type="Proteomes" id="UP000756132">
    <property type="component" value="Chromosome 1"/>
</dbReference>
<feature type="domain" description="Phosphatidylinositol-specific phospholipase C X" evidence="2">
    <location>
        <begin position="268"/>
        <end position="419"/>
    </location>
</feature>
<evidence type="ECO:0000313" key="3">
    <source>
        <dbReference type="EMBL" id="UJO12971.1"/>
    </source>
</evidence>
<dbReference type="Gene3D" id="3.20.20.190">
    <property type="entry name" value="Phosphatidylinositol (PI) phosphodiesterase"/>
    <property type="match status" value="1"/>
</dbReference>
<gene>
    <name evidence="3" type="ORF">CLAFUR5_01893</name>
</gene>
<sequence>MCMSGIVVQHVQAPMRYSVGEACPAERTNAAASAWTTWPKKESRHDFLIFVPIMLHLLHLCQSCNGSRPPQQHAGTCGLSSHLNLTVTSELPLTTTMSAPITVRNLTAQPLTIKVVERYESPDSQDGSQEGRRGSAFSVGNMTKNFTNMTTTLMSNVTGGAPPTHAQLGEKAERFAREEVDVRMEPFTTHKTDIKASERKPGDVLRLTVHGDGPGRWRIDTPTPSAASHKLLPLVDNPAHDYTAIHLPQSSFLAIVESTDQRNWMKEFENETPLSALSIPGTHNSPTCHKALPSVRCQAVGPKEQLTNGVRFFDIRVQPSNPEDAKDDSLNLVHGVFPISLTGPKKFRGLLNEVEEFLRENPTETVILSMKREGPGNATDQQLSVILRDHYAADTNKWYTEPRIPKLGEVRGKIILMRRFALADRLKQEHGGRGWALNAENWAYNTPDCTHGDVRVQDFCEVLETENIDKKIGLCCDHFERAGQVVCPVPGVTTDEANPVPAGPLYINFLSASNFWKVGCWPDKIAAKLNPAVTAFLCEKHDVGDKGADGPGEAFPGDGGVGIVVCDWVGKDGDWDLVRTIVTMNSRLLLRQRGRGWK</sequence>
<dbReference type="EMBL" id="CP090163">
    <property type="protein sequence ID" value="UJO12971.1"/>
    <property type="molecule type" value="Genomic_DNA"/>
</dbReference>
<protein>
    <submittedName>
        <fullName evidence="3">1-phosphatidylinositol phosphodiesterase</fullName>
    </submittedName>
</protein>
<dbReference type="KEGG" id="ffu:CLAFUR5_01893"/>
<dbReference type="GO" id="GO:0008081">
    <property type="term" value="F:phosphoric diester hydrolase activity"/>
    <property type="evidence" value="ECO:0007669"/>
    <property type="project" value="InterPro"/>
</dbReference>
<organism evidence="3 4">
    <name type="scientific">Passalora fulva</name>
    <name type="common">Tomato leaf mold</name>
    <name type="synonym">Cladosporium fulvum</name>
    <dbReference type="NCBI Taxonomy" id="5499"/>
    <lineage>
        <taxon>Eukaryota</taxon>
        <taxon>Fungi</taxon>
        <taxon>Dikarya</taxon>
        <taxon>Ascomycota</taxon>
        <taxon>Pezizomycotina</taxon>
        <taxon>Dothideomycetes</taxon>
        <taxon>Dothideomycetidae</taxon>
        <taxon>Mycosphaerellales</taxon>
        <taxon>Mycosphaerellaceae</taxon>
        <taxon>Fulvia</taxon>
    </lineage>
</organism>
<evidence type="ECO:0000256" key="1">
    <source>
        <dbReference type="SAM" id="MobiDB-lite"/>
    </source>
</evidence>
<proteinExistence type="predicted"/>
<dbReference type="InterPro" id="IPR017946">
    <property type="entry name" value="PLC-like_Pdiesterase_TIM-brl"/>
</dbReference>
<dbReference type="GeneID" id="71981771"/>
<dbReference type="PROSITE" id="PS50007">
    <property type="entry name" value="PIPLC_X_DOMAIN"/>
    <property type="match status" value="1"/>
</dbReference>
<accession>A0A9Q8L8Z0</accession>
<dbReference type="PANTHER" id="PTHR13593:SF113">
    <property type="entry name" value="SI:DKEY-266F7.9"/>
    <property type="match status" value="1"/>
</dbReference>
<reference evidence="3" key="1">
    <citation type="submission" date="2021-12" db="EMBL/GenBank/DDBJ databases">
        <authorList>
            <person name="Zaccaron A."/>
            <person name="Stergiopoulos I."/>
        </authorList>
    </citation>
    <scope>NUCLEOTIDE SEQUENCE</scope>
    <source>
        <strain evidence="3">Race5_Kim</strain>
    </source>
</reference>
<dbReference type="InterPro" id="IPR000909">
    <property type="entry name" value="PLipase_C_PInositol-sp_X_dom"/>
</dbReference>
<reference evidence="3" key="2">
    <citation type="journal article" date="2022" name="Microb. Genom.">
        <title>A chromosome-scale genome assembly of the tomato pathogen Cladosporium fulvum reveals a compartmentalized genome architecture and the presence of a dispensable chromosome.</title>
        <authorList>
            <person name="Zaccaron A.Z."/>
            <person name="Chen L.H."/>
            <person name="Samaras A."/>
            <person name="Stergiopoulos I."/>
        </authorList>
    </citation>
    <scope>NUCLEOTIDE SEQUENCE</scope>
    <source>
        <strain evidence="3">Race5_Kim</strain>
    </source>
</reference>
<feature type="region of interest" description="Disordered" evidence="1">
    <location>
        <begin position="118"/>
        <end position="142"/>
    </location>
</feature>
<dbReference type="CDD" id="cd08586">
    <property type="entry name" value="PI-PLCc_BcPLC_like"/>
    <property type="match status" value="1"/>
</dbReference>
<dbReference type="PANTHER" id="PTHR13593">
    <property type="match status" value="1"/>
</dbReference>
<dbReference type="SUPFAM" id="SSF51695">
    <property type="entry name" value="PLC-like phosphodiesterases"/>
    <property type="match status" value="1"/>
</dbReference>